<evidence type="ECO:0000256" key="7">
    <source>
        <dbReference type="ARBA" id="ARBA00022848"/>
    </source>
</evidence>
<comment type="cofactor">
    <cofactor evidence="1 12">
        <name>heme</name>
        <dbReference type="ChEBI" id="CHEBI:30413"/>
    </cofactor>
</comment>
<evidence type="ECO:0000256" key="13">
    <source>
        <dbReference type="RuleBase" id="RU000461"/>
    </source>
</evidence>
<dbReference type="GO" id="GO:0016705">
    <property type="term" value="F:oxidoreductase activity, acting on paired donors, with incorporation or reduction of molecular oxygen"/>
    <property type="evidence" value="ECO:0007669"/>
    <property type="project" value="InterPro"/>
</dbReference>
<keyword evidence="7" id="KW-0256">Endoplasmic reticulum</keyword>
<sequence length="509" mass="58047">MNIFVSAKMNNFIDLSTPQWIILGTISFISWYFFYVKRKRSFWERQGVKGPEPPSMIPSILTKSSLKPKPKPLTKVYLEGVETYGKIYGTYDGVDPTLVLSEPDLLRAVCVKDFHSFPQGFNQVFVASIERNFLTVLYGEKWKRLRSILTPTFSSGKIKKMFYLIKLCNDEAQKQLLKLASSSKPDLNPPQFWSAYNLDVIAKCCFATNLDVYNSEGNKLLEVFNSTFSRNKYKHLFMALAPKWLVRLLDMSSVSVEHITILKQLTLAIIEQRKQGKDKVDDFLQLMLESEADTQDGEKLKDEDKKLTPDEIVCSCILFLLAGHETTSTLLTWACYRLATNPDIQERLYQEVSQANIEDYEVLQSLSYLDAVIQETLRMDPPILLFQRVCHSDTTLPGINVQIEKGTPVNIPIYAIHHDPENYPEPEVFDPNRFLQGSPKPFTFLPFGAGPRTCIGMRFALTNAKLSLATFVRSFQVFTSDKYANQIDPMPGSLINRPMSMLLGVKTRS</sequence>
<dbReference type="CDD" id="cd11055">
    <property type="entry name" value="CYP3A-like"/>
    <property type="match status" value="1"/>
</dbReference>
<dbReference type="GO" id="GO:0020037">
    <property type="term" value="F:heme binding"/>
    <property type="evidence" value="ECO:0007669"/>
    <property type="project" value="InterPro"/>
</dbReference>
<keyword evidence="10 13" id="KW-0503">Monooxygenase</keyword>
<reference evidence="16" key="1">
    <citation type="submission" date="2011-08" db="EMBL/GenBank/DDBJ databases">
        <authorList>
            <person name="Rombauts S."/>
        </authorList>
    </citation>
    <scope>NUCLEOTIDE SEQUENCE</scope>
    <source>
        <strain evidence="16">London</strain>
    </source>
</reference>
<dbReference type="EnsemblMetazoa" id="tetur11g05540.1">
    <property type="protein sequence ID" value="tetur11g05540.1"/>
    <property type="gene ID" value="tetur11g05540"/>
</dbReference>
<evidence type="ECO:0000313" key="15">
    <source>
        <dbReference type="EnsemblMetazoa" id="tetur11g05540.1"/>
    </source>
</evidence>
<dbReference type="SUPFAM" id="SSF48264">
    <property type="entry name" value="Cytochrome P450"/>
    <property type="match status" value="1"/>
</dbReference>
<evidence type="ECO:0000256" key="9">
    <source>
        <dbReference type="ARBA" id="ARBA00023004"/>
    </source>
</evidence>
<dbReference type="PANTHER" id="PTHR24302">
    <property type="entry name" value="CYTOCHROME P450 FAMILY 3"/>
    <property type="match status" value="1"/>
</dbReference>
<accession>T1KHT4</accession>
<keyword evidence="6 12" id="KW-0479">Metal-binding</keyword>
<keyword evidence="9 12" id="KW-0408">Iron</keyword>
<evidence type="ECO:0000256" key="12">
    <source>
        <dbReference type="PIRSR" id="PIRSR602401-1"/>
    </source>
</evidence>
<dbReference type="InterPro" id="IPR001128">
    <property type="entry name" value="Cyt_P450"/>
</dbReference>
<dbReference type="PANTHER" id="PTHR24302:SF15">
    <property type="entry name" value="FATTY-ACID PEROXYGENASE"/>
    <property type="match status" value="1"/>
</dbReference>
<dbReference type="Proteomes" id="UP000015104">
    <property type="component" value="Unassembled WGS sequence"/>
</dbReference>
<dbReference type="PRINTS" id="PR00385">
    <property type="entry name" value="P450"/>
</dbReference>
<dbReference type="GO" id="GO:0005789">
    <property type="term" value="C:endoplasmic reticulum membrane"/>
    <property type="evidence" value="ECO:0007669"/>
    <property type="project" value="UniProtKB-SubCell"/>
</dbReference>
<dbReference type="HOGENOM" id="CLU_001570_5_2_1"/>
<evidence type="ECO:0000256" key="10">
    <source>
        <dbReference type="ARBA" id="ARBA00023033"/>
    </source>
</evidence>
<evidence type="ECO:0000256" key="4">
    <source>
        <dbReference type="ARBA" id="ARBA00010617"/>
    </source>
</evidence>
<comment type="similarity">
    <text evidence="4 13">Belongs to the cytochrome P450 family.</text>
</comment>
<evidence type="ECO:0000313" key="16">
    <source>
        <dbReference type="Proteomes" id="UP000015104"/>
    </source>
</evidence>
<keyword evidence="7" id="KW-0492">Microsome</keyword>
<evidence type="ECO:0000256" key="3">
    <source>
        <dbReference type="ARBA" id="ARBA00004406"/>
    </source>
</evidence>
<evidence type="ECO:0000256" key="2">
    <source>
        <dbReference type="ARBA" id="ARBA00004174"/>
    </source>
</evidence>
<organism evidence="15 16">
    <name type="scientific">Tetranychus urticae</name>
    <name type="common">Two-spotted spider mite</name>
    <dbReference type="NCBI Taxonomy" id="32264"/>
    <lineage>
        <taxon>Eukaryota</taxon>
        <taxon>Metazoa</taxon>
        <taxon>Ecdysozoa</taxon>
        <taxon>Arthropoda</taxon>
        <taxon>Chelicerata</taxon>
        <taxon>Arachnida</taxon>
        <taxon>Acari</taxon>
        <taxon>Acariformes</taxon>
        <taxon>Trombidiformes</taxon>
        <taxon>Prostigmata</taxon>
        <taxon>Eleutherengona</taxon>
        <taxon>Raphignathae</taxon>
        <taxon>Tetranychoidea</taxon>
        <taxon>Tetranychidae</taxon>
        <taxon>Tetranychus</taxon>
    </lineage>
</organism>
<proteinExistence type="inferred from homology"/>
<dbReference type="GO" id="GO:0008395">
    <property type="term" value="F:steroid hydroxylase activity"/>
    <property type="evidence" value="ECO:0007669"/>
    <property type="project" value="TreeGrafter"/>
</dbReference>
<dbReference type="PRINTS" id="PR00463">
    <property type="entry name" value="EP450I"/>
</dbReference>
<evidence type="ECO:0000256" key="5">
    <source>
        <dbReference type="ARBA" id="ARBA00022617"/>
    </source>
</evidence>
<comment type="function">
    <text evidence="11">Cytochromes P450 are a group of heme-thiolate monooxygenases. They oxidize a variety of structurally unrelated compounds, including steroids, fatty acids, and xenobiotics.</text>
</comment>
<keyword evidence="5 12" id="KW-0349">Heme</keyword>
<dbReference type="EMBL" id="CAEY01000080">
    <property type="status" value="NOT_ANNOTATED_CDS"/>
    <property type="molecule type" value="Genomic_DNA"/>
</dbReference>
<dbReference type="STRING" id="32264.T1KHT4"/>
<dbReference type="AlphaFoldDB" id="T1KHT4"/>
<dbReference type="Pfam" id="PF00067">
    <property type="entry name" value="p450"/>
    <property type="match status" value="1"/>
</dbReference>
<dbReference type="Gene3D" id="1.10.630.10">
    <property type="entry name" value="Cytochrome P450"/>
    <property type="match status" value="1"/>
</dbReference>
<dbReference type="PROSITE" id="PS00086">
    <property type="entry name" value="CYTOCHROME_P450"/>
    <property type="match status" value="1"/>
</dbReference>
<dbReference type="InterPro" id="IPR002401">
    <property type="entry name" value="Cyt_P450_E_grp-I"/>
</dbReference>
<protein>
    <recommendedName>
        <fullName evidence="17">Cytochrome P450</fullName>
    </recommendedName>
</protein>
<keyword evidence="16" id="KW-1185">Reference proteome</keyword>
<evidence type="ECO:0008006" key="17">
    <source>
        <dbReference type="Google" id="ProtNLM"/>
    </source>
</evidence>
<dbReference type="InterPro" id="IPR050705">
    <property type="entry name" value="Cytochrome_P450_3A"/>
</dbReference>
<keyword evidence="8 13" id="KW-0560">Oxidoreductase</keyword>
<evidence type="ECO:0000256" key="6">
    <source>
        <dbReference type="ARBA" id="ARBA00022723"/>
    </source>
</evidence>
<reference evidence="15" key="2">
    <citation type="submission" date="2015-06" db="UniProtKB">
        <authorList>
            <consortium name="EnsemblMetazoa"/>
        </authorList>
    </citation>
    <scope>IDENTIFICATION</scope>
</reference>
<feature type="binding site" description="axial binding residue" evidence="12">
    <location>
        <position position="454"/>
    </location>
    <ligand>
        <name>heme</name>
        <dbReference type="ChEBI" id="CHEBI:30413"/>
    </ligand>
    <ligandPart>
        <name>Fe</name>
        <dbReference type="ChEBI" id="CHEBI:18248"/>
    </ligandPart>
</feature>
<feature type="transmembrane region" description="Helical" evidence="14">
    <location>
        <begin position="20"/>
        <end position="36"/>
    </location>
</feature>
<evidence type="ECO:0000256" key="8">
    <source>
        <dbReference type="ARBA" id="ARBA00023002"/>
    </source>
</evidence>
<evidence type="ECO:0000256" key="1">
    <source>
        <dbReference type="ARBA" id="ARBA00001971"/>
    </source>
</evidence>
<dbReference type="InterPro" id="IPR017972">
    <property type="entry name" value="Cyt_P450_CS"/>
</dbReference>
<dbReference type="InterPro" id="IPR036396">
    <property type="entry name" value="Cyt_P450_sf"/>
</dbReference>
<dbReference type="eggNOG" id="KOG0158">
    <property type="taxonomic scope" value="Eukaryota"/>
</dbReference>
<keyword evidence="14" id="KW-1133">Transmembrane helix</keyword>
<keyword evidence="14" id="KW-0472">Membrane</keyword>
<keyword evidence="14" id="KW-0812">Transmembrane</keyword>
<name>T1KHT4_TETUR</name>
<dbReference type="GO" id="GO:0005506">
    <property type="term" value="F:iron ion binding"/>
    <property type="evidence" value="ECO:0007669"/>
    <property type="project" value="InterPro"/>
</dbReference>
<evidence type="ECO:0000256" key="14">
    <source>
        <dbReference type="SAM" id="Phobius"/>
    </source>
</evidence>
<dbReference type="FunFam" id="1.10.630.10:FF:000182">
    <property type="entry name" value="Cytochrome P450 3A4"/>
    <property type="match status" value="1"/>
</dbReference>
<evidence type="ECO:0000256" key="11">
    <source>
        <dbReference type="ARBA" id="ARBA00043906"/>
    </source>
</evidence>
<comment type="subcellular location">
    <subcellularLocation>
        <location evidence="3">Endoplasmic reticulum membrane</location>
        <topology evidence="3">Peripheral membrane protein</topology>
    </subcellularLocation>
    <subcellularLocation>
        <location evidence="2">Microsome membrane</location>
        <topology evidence="2">Peripheral membrane protein</topology>
    </subcellularLocation>
</comment>